<reference evidence="1 2" key="1">
    <citation type="journal article" date="2017" name="Nature">
        <title>The Apostasia genome and the evolution of orchids.</title>
        <authorList>
            <person name="Zhang G.Q."/>
            <person name="Liu K.W."/>
            <person name="Li Z."/>
            <person name="Lohaus R."/>
            <person name="Hsiao Y.Y."/>
            <person name="Niu S.C."/>
            <person name="Wang J.Y."/>
            <person name="Lin Y.C."/>
            <person name="Xu Q."/>
            <person name="Chen L.J."/>
            <person name="Yoshida K."/>
            <person name="Fujiwara S."/>
            <person name="Wang Z.W."/>
            <person name="Zhang Y.Q."/>
            <person name="Mitsuda N."/>
            <person name="Wang M."/>
            <person name="Liu G.H."/>
            <person name="Pecoraro L."/>
            <person name="Huang H.X."/>
            <person name="Xiao X.J."/>
            <person name="Lin M."/>
            <person name="Wu X.Y."/>
            <person name="Wu W.L."/>
            <person name="Chen Y.Y."/>
            <person name="Chang S.B."/>
            <person name="Sakamoto S."/>
            <person name="Ohme-Takagi M."/>
            <person name="Yagi M."/>
            <person name="Zeng S.J."/>
            <person name="Shen C.Y."/>
            <person name="Yeh C.M."/>
            <person name="Luo Y.B."/>
            <person name="Tsai W.C."/>
            <person name="Van de Peer Y."/>
            <person name="Liu Z.J."/>
        </authorList>
    </citation>
    <scope>NUCLEOTIDE SEQUENCE [LARGE SCALE GENOMIC DNA]</scope>
    <source>
        <strain evidence="2">cv. Shenzhen</strain>
        <tissue evidence="1">Stem</tissue>
    </source>
</reference>
<evidence type="ECO:0000313" key="1">
    <source>
        <dbReference type="EMBL" id="PKA62153.1"/>
    </source>
</evidence>
<evidence type="ECO:0000313" key="2">
    <source>
        <dbReference type="Proteomes" id="UP000236161"/>
    </source>
</evidence>
<dbReference type="EMBL" id="KZ451919">
    <property type="protein sequence ID" value="PKA62153.1"/>
    <property type="molecule type" value="Genomic_DNA"/>
</dbReference>
<proteinExistence type="predicted"/>
<accession>A0A2I0B2Y2</accession>
<dbReference type="Proteomes" id="UP000236161">
    <property type="component" value="Unassembled WGS sequence"/>
</dbReference>
<dbReference type="AlphaFoldDB" id="A0A2I0B2Y2"/>
<gene>
    <name evidence="1" type="ORF">AXF42_Ash015037</name>
</gene>
<name>A0A2I0B2Y2_9ASPA</name>
<keyword evidence="2" id="KW-1185">Reference proteome</keyword>
<organism evidence="1 2">
    <name type="scientific">Apostasia shenzhenica</name>
    <dbReference type="NCBI Taxonomy" id="1088818"/>
    <lineage>
        <taxon>Eukaryota</taxon>
        <taxon>Viridiplantae</taxon>
        <taxon>Streptophyta</taxon>
        <taxon>Embryophyta</taxon>
        <taxon>Tracheophyta</taxon>
        <taxon>Spermatophyta</taxon>
        <taxon>Magnoliopsida</taxon>
        <taxon>Liliopsida</taxon>
        <taxon>Asparagales</taxon>
        <taxon>Orchidaceae</taxon>
        <taxon>Apostasioideae</taxon>
        <taxon>Apostasia</taxon>
    </lineage>
</organism>
<protein>
    <submittedName>
        <fullName evidence="1">Uncharacterized protein</fullName>
    </submittedName>
</protein>
<sequence>MVAAAPLVVQRSLSFPIFVKGGKPRNFAKIGALVTHLNIFKVVRFVAIFSGQWLICKSTAEKRTGHSNLGSLFHYYLLYTHFNKKGIFF</sequence>